<feature type="transmembrane region" description="Helical" evidence="1">
    <location>
        <begin position="67"/>
        <end position="91"/>
    </location>
</feature>
<feature type="transmembrane region" description="Helical" evidence="1">
    <location>
        <begin position="227"/>
        <end position="249"/>
    </location>
</feature>
<protein>
    <submittedName>
        <fullName evidence="2">Uncharacterized protein</fullName>
    </submittedName>
</protein>
<dbReference type="EMBL" id="ML213516">
    <property type="protein sequence ID" value="TFK49485.1"/>
    <property type="molecule type" value="Genomic_DNA"/>
</dbReference>
<organism evidence="2 3">
    <name type="scientific">Heliocybe sulcata</name>
    <dbReference type="NCBI Taxonomy" id="5364"/>
    <lineage>
        <taxon>Eukaryota</taxon>
        <taxon>Fungi</taxon>
        <taxon>Dikarya</taxon>
        <taxon>Basidiomycota</taxon>
        <taxon>Agaricomycotina</taxon>
        <taxon>Agaricomycetes</taxon>
        <taxon>Gloeophyllales</taxon>
        <taxon>Gloeophyllaceae</taxon>
        <taxon>Heliocybe</taxon>
    </lineage>
</organism>
<evidence type="ECO:0000313" key="3">
    <source>
        <dbReference type="Proteomes" id="UP000305948"/>
    </source>
</evidence>
<keyword evidence="1" id="KW-0472">Membrane</keyword>
<feature type="transmembrane region" description="Helical" evidence="1">
    <location>
        <begin position="269"/>
        <end position="286"/>
    </location>
</feature>
<name>A0A5C3MX91_9AGAM</name>
<reference evidence="2 3" key="1">
    <citation type="journal article" date="2019" name="Nat. Ecol. Evol.">
        <title>Megaphylogeny resolves global patterns of mushroom evolution.</title>
        <authorList>
            <person name="Varga T."/>
            <person name="Krizsan K."/>
            <person name="Foldi C."/>
            <person name="Dima B."/>
            <person name="Sanchez-Garcia M."/>
            <person name="Sanchez-Ramirez S."/>
            <person name="Szollosi G.J."/>
            <person name="Szarkandi J.G."/>
            <person name="Papp V."/>
            <person name="Albert L."/>
            <person name="Andreopoulos W."/>
            <person name="Angelini C."/>
            <person name="Antonin V."/>
            <person name="Barry K.W."/>
            <person name="Bougher N.L."/>
            <person name="Buchanan P."/>
            <person name="Buyck B."/>
            <person name="Bense V."/>
            <person name="Catcheside P."/>
            <person name="Chovatia M."/>
            <person name="Cooper J."/>
            <person name="Damon W."/>
            <person name="Desjardin D."/>
            <person name="Finy P."/>
            <person name="Geml J."/>
            <person name="Haridas S."/>
            <person name="Hughes K."/>
            <person name="Justo A."/>
            <person name="Karasinski D."/>
            <person name="Kautmanova I."/>
            <person name="Kiss B."/>
            <person name="Kocsube S."/>
            <person name="Kotiranta H."/>
            <person name="LaButti K.M."/>
            <person name="Lechner B.E."/>
            <person name="Liimatainen K."/>
            <person name="Lipzen A."/>
            <person name="Lukacs Z."/>
            <person name="Mihaltcheva S."/>
            <person name="Morgado L.N."/>
            <person name="Niskanen T."/>
            <person name="Noordeloos M.E."/>
            <person name="Ohm R.A."/>
            <person name="Ortiz-Santana B."/>
            <person name="Ovrebo C."/>
            <person name="Racz N."/>
            <person name="Riley R."/>
            <person name="Savchenko A."/>
            <person name="Shiryaev A."/>
            <person name="Soop K."/>
            <person name="Spirin V."/>
            <person name="Szebenyi C."/>
            <person name="Tomsovsky M."/>
            <person name="Tulloss R.E."/>
            <person name="Uehling J."/>
            <person name="Grigoriev I.V."/>
            <person name="Vagvolgyi C."/>
            <person name="Papp T."/>
            <person name="Martin F.M."/>
            <person name="Miettinen O."/>
            <person name="Hibbett D.S."/>
            <person name="Nagy L.G."/>
        </authorList>
    </citation>
    <scope>NUCLEOTIDE SEQUENCE [LARGE SCALE GENOMIC DNA]</scope>
    <source>
        <strain evidence="2 3">OMC1185</strain>
    </source>
</reference>
<evidence type="ECO:0000256" key="1">
    <source>
        <dbReference type="SAM" id="Phobius"/>
    </source>
</evidence>
<gene>
    <name evidence="2" type="ORF">OE88DRAFT_1757484</name>
</gene>
<accession>A0A5C3MX91</accession>
<dbReference type="OrthoDB" id="3214103at2759"/>
<dbReference type="Proteomes" id="UP000305948">
    <property type="component" value="Unassembled WGS sequence"/>
</dbReference>
<keyword evidence="1" id="KW-0812">Transmembrane</keyword>
<feature type="transmembrane region" description="Helical" evidence="1">
    <location>
        <begin position="183"/>
        <end position="207"/>
    </location>
</feature>
<evidence type="ECO:0000313" key="2">
    <source>
        <dbReference type="EMBL" id="TFK49485.1"/>
    </source>
</evidence>
<keyword evidence="3" id="KW-1185">Reference proteome</keyword>
<proteinExistence type="predicted"/>
<sequence>MEACGSPGHVAKYVISAGTQSVLFAIALQATFTNSSTKIEAFSLGVYTPIFGASLCALLFSKSQKRLCFQLAVITTALYALSAGQIALTFWQSIISTDLMPHGSYQDDASMLSEVTRFYLGSCIGDTMTACSNLLADCLLPREACGFAVVAFDIERYLARLHSSASQTEFQIAHDYLGERRNAVAIAFFVSSFITNLLMSSLVAHRIWSATRRLAVINRSRRNYMRLASYIFETGILYSITLLLCAIFLQTKDDVPWLTAPQNATFGVSSQIVGIFPTIIILLVALGRTFDQTIDSVDSDQLTTVPVACLSDTQPSDTGEGIITAESRFGSITSGRSRMDNAKSR</sequence>
<feature type="transmembrane region" description="Helical" evidence="1">
    <location>
        <begin position="41"/>
        <end position="60"/>
    </location>
</feature>
<keyword evidence="1" id="KW-1133">Transmembrane helix</keyword>
<dbReference type="AlphaFoldDB" id="A0A5C3MX91"/>